<protein>
    <submittedName>
        <fullName evidence="2">VCBS repeat-containing protein</fullName>
    </submittedName>
</protein>
<reference evidence="2" key="1">
    <citation type="submission" date="2022-01" db="EMBL/GenBank/DDBJ databases">
        <title>Genome-Based Taxonomic Classification of the Phylum Actinobacteria.</title>
        <authorList>
            <person name="Gao Y."/>
        </authorList>
    </citation>
    <scope>NUCLEOTIDE SEQUENCE</scope>
    <source>
        <strain evidence="2">KLBMP 8922</strain>
    </source>
</reference>
<name>A0AA41Q0D4_9ACTN</name>
<comment type="caution">
    <text evidence="2">The sequence shown here is derived from an EMBL/GenBank/DDBJ whole genome shotgun (WGS) entry which is preliminary data.</text>
</comment>
<organism evidence="2 3">
    <name type="scientific">Yinghuangia soli</name>
    <dbReference type="NCBI Taxonomy" id="2908204"/>
    <lineage>
        <taxon>Bacteria</taxon>
        <taxon>Bacillati</taxon>
        <taxon>Actinomycetota</taxon>
        <taxon>Actinomycetes</taxon>
        <taxon>Kitasatosporales</taxon>
        <taxon>Streptomycetaceae</taxon>
        <taxon>Yinghuangia</taxon>
    </lineage>
</organism>
<dbReference type="SUPFAM" id="SSF69318">
    <property type="entry name" value="Integrin alpha N-terminal domain"/>
    <property type="match status" value="1"/>
</dbReference>
<feature type="chain" id="PRO_5041375311" evidence="1">
    <location>
        <begin position="42"/>
        <end position="303"/>
    </location>
</feature>
<dbReference type="PANTHER" id="PTHR46580">
    <property type="entry name" value="SENSOR KINASE-RELATED"/>
    <property type="match status" value="1"/>
</dbReference>
<evidence type="ECO:0000256" key="1">
    <source>
        <dbReference type="SAM" id="SignalP"/>
    </source>
</evidence>
<keyword evidence="1" id="KW-0732">Signal</keyword>
<evidence type="ECO:0000313" key="3">
    <source>
        <dbReference type="Proteomes" id="UP001165378"/>
    </source>
</evidence>
<dbReference type="PANTHER" id="PTHR46580:SF4">
    <property type="entry name" value="ATP_GTP-BINDING PROTEIN"/>
    <property type="match status" value="1"/>
</dbReference>
<dbReference type="AlphaFoldDB" id="A0AA41Q0D4"/>
<sequence length="303" mass="30826">MSADLPPAVKARGRAFSLWFRRGAAVAAALAVGTAALPAEAAVPAAAPGGALTFAGAADWDGDGRTDLIARRDATGDLLLFPGDGKSTPGAASGTVIGTGWNGYTFAGVADWAAAGHPGIIARNDGTGDLWLYPGEGTRAPSSLPPVLIGSGWNGYTFAGVADGTGDRLPDITAREDSGARTLWLYPGEGKPAPSSKPRLSLGTGYGDTTLAGVADWGRFGHASPIVRDDLSGDLRYDPGRGGPSVIGTGWGGYTFADTADWDGDGNADLIARADDTTELWVYPGEGKPAPSTKPRISLGTGW</sequence>
<keyword evidence="3" id="KW-1185">Reference proteome</keyword>
<dbReference type="EMBL" id="JAKFHA010000007">
    <property type="protein sequence ID" value="MCF2528650.1"/>
    <property type="molecule type" value="Genomic_DNA"/>
</dbReference>
<dbReference type="InterPro" id="IPR028994">
    <property type="entry name" value="Integrin_alpha_N"/>
</dbReference>
<dbReference type="RefSeq" id="WP_235052805.1">
    <property type="nucleotide sequence ID" value="NZ_JAKFHA010000007.1"/>
</dbReference>
<gene>
    <name evidence="2" type="ORF">LZ495_15690</name>
</gene>
<evidence type="ECO:0000313" key="2">
    <source>
        <dbReference type="EMBL" id="MCF2528650.1"/>
    </source>
</evidence>
<accession>A0AA41Q0D4</accession>
<dbReference type="Proteomes" id="UP001165378">
    <property type="component" value="Unassembled WGS sequence"/>
</dbReference>
<proteinExistence type="predicted"/>
<feature type="signal peptide" evidence="1">
    <location>
        <begin position="1"/>
        <end position="41"/>
    </location>
</feature>